<evidence type="ECO:0000256" key="4">
    <source>
        <dbReference type="ARBA" id="ARBA00022840"/>
    </source>
</evidence>
<dbReference type="Gene3D" id="3.40.50.620">
    <property type="entry name" value="HUPs"/>
    <property type="match status" value="1"/>
</dbReference>
<dbReference type="Proteomes" id="UP000095283">
    <property type="component" value="Unplaced"/>
</dbReference>
<evidence type="ECO:0000256" key="2">
    <source>
        <dbReference type="ARBA" id="ARBA00022598"/>
    </source>
</evidence>
<dbReference type="SUPFAM" id="SSF52374">
    <property type="entry name" value="Nucleotidylyl transferase"/>
    <property type="match status" value="1"/>
</dbReference>
<dbReference type="PANTHER" id="PTHR45794">
    <property type="entry name" value="LEUCYL-TRNA SYNTHETASE"/>
    <property type="match status" value="1"/>
</dbReference>
<keyword evidence="5" id="KW-0648">Protein biosynthesis</keyword>
<proteinExistence type="inferred from homology"/>
<dbReference type="GO" id="GO:0005524">
    <property type="term" value="F:ATP binding"/>
    <property type="evidence" value="ECO:0007669"/>
    <property type="project" value="UniProtKB-KW"/>
</dbReference>
<protein>
    <submittedName>
        <fullName evidence="8">Chromo domain-containing protein</fullName>
    </submittedName>
</protein>
<dbReference type="PANTHER" id="PTHR45794:SF1">
    <property type="entry name" value="LEUCINE--TRNA LIGASE, CYTOPLASMIC"/>
    <property type="match status" value="1"/>
</dbReference>
<dbReference type="GO" id="GO:0002161">
    <property type="term" value="F:aminoacyl-tRNA deacylase activity"/>
    <property type="evidence" value="ECO:0007669"/>
    <property type="project" value="InterPro"/>
</dbReference>
<evidence type="ECO:0000256" key="3">
    <source>
        <dbReference type="ARBA" id="ARBA00022741"/>
    </source>
</evidence>
<name>A0A1I7X4L3_HETBA</name>
<evidence type="ECO:0000256" key="6">
    <source>
        <dbReference type="ARBA" id="ARBA00023146"/>
    </source>
</evidence>
<dbReference type="GO" id="GO:0006429">
    <property type="term" value="P:leucyl-tRNA aminoacylation"/>
    <property type="evidence" value="ECO:0007669"/>
    <property type="project" value="InterPro"/>
</dbReference>
<comment type="similarity">
    <text evidence="1">Belongs to the class-I aminoacyl-tRNA synthetase family.</text>
</comment>
<keyword evidence="3" id="KW-0547">Nucleotide-binding</keyword>
<dbReference type="InterPro" id="IPR014729">
    <property type="entry name" value="Rossmann-like_a/b/a_fold"/>
</dbReference>
<dbReference type="GO" id="GO:0004823">
    <property type="term" value="F:leucine-tRNA ligase activity"/>
    <property type="evidence" value="ECO:0007669"/>
    <property type="project" value="InterPro"/>
</dbReference>
<sequence length="101" mass="11668">MTTGKYAGMKTADVKKLVQADLLTEGMADKYNEPEKKIISRSGDECVVALCDQWYLNYSDSDWKAETKRALNHLNTYSDEVNYLLRSNAFLTIHIYIYVYI</sequence>
<evidence type="ECO:0000313" key="8">
    <source>
        <dbReference type="WBParaSite" id="Hba_12539"/>
    </source>
</evidence>
<accession>A0A1I7X4L3</accession>
<dbReference type="InterPro" id="IPR009008">
    <property type="entry name" value="Val/Leu/Ile-tRNA-synth_edit"/>
</dbReference>
<organism evidence="7 8">
    <name type="scientific">Heterorhabditis bacteriophora</name>
    <name type="common">Entomopathogenic nematode worm</name>
    <dbReference type="NCBI Taxonomy" id="37862"/>
    <lineage>
        <taxon>Eukaryota</taxon>
        <taxon>Metazoa</taxon>
        <taxon>Ecdysozoa</taxon>
        <taxon>Nematoda</taxon>
        <taxon>Chromadorea</taxon>
        <taxon>Rhabditida</taxon>
        <taxon>Rhabditina</taxon>
        <taxon>Rhabditomorpha</taxon>
        <taxon>Strongyloidea</taxon>
        <taxon>Heterorhabditidae</taxon>
        <taxon>Heterorhabditis</taxon>
    </lineage>
</organism>
<keyword evidence="2" id="KW-0436">Ligase</keyword>
<keyword evidence="4" id="KW-0067">ATP-binding</keyword>
<evidence type="ECO:0000256" key="1">
    <source>
        <dbReference type="ARBA" id="ARBA00005594"/>
    </source>
</evidence>
<reference evidence="8" key="1">
    <citation type="submission" date="2016-11" db="UniProtKB">
        <authorList>
            <consortium name="WormBaseParasite"/>
        </authorList>
    </citation>
    <scope>IDENTIFICATION</scope>
</reference>
<evidence type="ECO:0000313" key="7">
    <source>
        <dbReference type="Proteomes" id="UP000095283"/>
    </source>
</evidence>
<keyword evidence="6" id="KW-0030">Aminoacyl-tRNA synthetase</keyword>
<keyword evidence="7" id="KW-1185">Reference proteome</keyword>
<evidence type="ECO:0000256" key="5">
    <source>
        <dbReference type="ARBA" id="ARBA00022917"/>
    </source>
</evidence>
<dbReference type="AlphaFoldDB" id="A0A1I7X4L3"/>
<dbReference type="Gene3D" id="3.90.740.10">
    <property type="entry name" value="Valyl/Leucyl/Isoleucyl-tRNA synthetase, editing domain"/>
    <property type="match status" value="1"/>
</dbReference>
<dbReference type="WBParaSite" id="Hba_12539">
    <property type="protein sequence ID" value="Hba_12539"/>
    <property type="gene ID" value="Hba_12539"/>
</dbReference>
<dbReference type="InterPro" id="IPR004493">
    <property type="entry name" value="Leu-tRNA-synth_Ia_arc/euk"/>
</dbReference>